<reference evidence="1 2" key="1">
    <citation type="submission" date="2020-04" db="EMBL/GenBank/DDBJ databases">
        <title>Genome sequence of Altibacter aquimarinus strain ALE3EI.</title>
        <authorList>
            <person name="Oh H.-M."/>
            <person name="Jang D."/>
        </authorList>
    </citation>
    <scope>NUCLEOTIDE SEQUENCE [LARGE SCALE GENOMIC DNA]</scope>
    <source>
        <strain evidence="1 2">ALE3EI</strain>
    </source>
</reference>
<name>A0A7G8PRM2_9FLAO</name>
<dbReference type="KEGG" id="alti:ALE3EI_0401"/>
<dbReference type="AlphaFoldDB" id="A0A7G8PRM2"/>
<evidence type="ECO:0000313" key="2">
    <source>
        <dbReference type="Proteomes" id="UP000515514"/>
    </source>
</evidence>
<dbReference type="Proteomes" id="UP000515514">
    <property type="component" value="Chromosome"/>
</dbReference>
<sequence>MKSSAGILFILLNVFFTSEGQHLPLYASEFDVDASVYAITETACDFNYDSRKCETQWERVLIFSEDGKLLSEETRITGKPSDLKTLHYDDLERLSEVKHNGRTKLALRYIQKQDTLVVSETSSEQIKTIYHIYNGTALDHSLMYLDDTLDGVITYTYTGQHLDKKNIQFYTENGEKRYTEEHQYRNGKITVFKKLKKPGDNKSCFYTYNSNNGALAFEEIVKPGRETTIARNCNYINEGKYWIAKGEEYSSVPDIASEPSDKQKHIFYFRKIELHNGRSLGSSKIDKDFVREEIR</sequence>
<organism evidence="1 2">
    <name type="scientific">Constantimarinum furrinae</name>
    <dbReference type="NCBI Taxonomy" id="2562285"/>
    <lineage>
        <taxon>Bacteria</taxon>
        <taxon>Pseudomonadati</taxon>
        <taxon>Bacteroidota</taxon>
        <taxon>Flavobacteriia</taxon>
        <taxon>Flavobacteriales</taxon>
        <taxon>Flavobacteriaceae</taxon>
        <taxon>Altibacter/Constantimarinum group</taxon>
        <taxon>Constantimarinum</taxon>
    </lineage>
</organism>
<accession>A0A7G8PRM2</accession>
<protein>
    <submittedName>
        <fullName evidence="1">Uncharacterized protein</fullName>
    </submittedName>
</protein>
<dbReference type="RefSeq" id="WP_186990331.1">
    <property type="nucleotide sequence ID" value="NZ_CP052909.1"/>
</dbReference>
<keyword evidence="2" id="KW-1185">Reference proteome</keyword>
<evidence type="ECO:0000313" key="1">
    <source>
        <dbReference type="EMBL" id="QNJ96988.1"/>
    </source>
</evidence>
<gene>
    <name evidence="1" type="ORF">ALE3EI_0401</name>
</gene>
<proteinExistence type="predicted"/>
<dbReference type="EMBL" id="CP052909">
    <property type="protein sequence ID" value="QNJ96988.1"/>
    <property type="molecule type" value="Genomic_DNA"/>
</dbReference>